<accession>A0ABP6MRZ3</accession>
<protein>
    <recommendedName>
        <fullName evidence="4">HTH hxlR-type domain-containing protein</fullName>
    </recommendedName>
</protein>
<evidence type="ECO:0000259" key="4">
    <source>
        <dbReference type="PROSITE" id="PS51118"/>
    </source>
</evidence>
<dbReference type="PROSITE" id="PS51118">
    <property type="entry name" value="HTH_HXLR"/>
    <property type="match status" value="1"/>
</dbReference>
<evidence type="ECO:0000313" key="5">
    <source>
        <dbReference type="EMBL" id="GAA3120537.1"/>
    </source>
</evidence>
<dbReference type="EMBL" id="BAAAUG010000086">
    <property type="protein sequence ID" value="GAA3120537.1"/>
    <property type="molecule type" value="Genomic_DNA"/>
</dbReference>
<reference evidence="6" key="1">
    <citation type="journal article" date="2019" name="Int. J. Syst. Evol. Microbiol.">
        <title>The Global Catalogue of Microorganisms (GCM) 10K type strain sequencing project: providing services to taxonomists for standard genome sequencing and annotation.</title>
        <authorList>
            <consortium name="The Broad Institute Genomics Platform"/>
            <consortium name="The Broad Institute Genome Sequencing Center for Infectious Disease"/>
            <person name="Wu L."/>
            <person name="Ma J."/>
        </authorList>
    </citation>
    <scope>NUCLEOTIDE SEQUENCE [LARGE SCALE GENOMIC DNA]</scope>
    <source>
        <strain evidence="6">JCM 9092</strain>
    </source>
</reference>
<dbReference type="InterPro" id="IPR002577">
    <property type="entry name" value="HTH_HxlR"/>
</dbReference>
<feature type="domain" description="HTH hxlR-type" evidence="4">
    <location>
        <begin position="9"/>
        <end position="107"/>
    </location>
</feature>
<keyword evidence="2" id="KW-0238">DNA-binding</keyword>
<keyword evidence="3" id="KW-0804">Transcription</keyword>
<evidence type="ECO:0000256" key="2">
    <source>
        <dbReference type="ARBA" id="ARBA00023125"/>
    </source>
</evidence>
<dbReference type="Gene3D" id="1.10.10.10">
    <property type="entry name" value="Winged helix-like DNA-binding domain superfamily/Winged helix DNA-binding domain"/>
    <property type="match status" value="1"/>
</dbReference>
<dbReference type="SUPFAM" id="SSF55718">
    <property type="entry name" value="SCP-like"/>
    <property type="match status" value="2"/>
</dbReference>
<sequence length="330" mass="34977">MTRSYDQSCPAARALDVVGGRWSLLIVRELLLGPKRYTDLVAGLPGIGPNVLAERLRALRDAGILSQAKLPPPAPSAVYELTELGAAMRPVVDELTRWGMRLPSPHRPGDTFRLNWVLGCLRASFRPEEASGVRETYEIRVDGDAFHLRVDDGVLDIRNGGAPDPACVITTDLGTFLAIGARLVDIQDVVARGLAQLEGELPAAARAIAILGAHPEATGGRHGIVGAVGASFRPDRALGVRETYEFVIAELVFHARVDDGTVEMDIGPAADAVTTLVTDLGTLLQLGSGSLPLEDALSAEVVDVHGDLEAALRMADAFGVVRADRPASAH</sequence>
<name>A0ABP6MRZ3_9ACTN</name>
<dbReference type="Proteomes" id="UP001501637">
    <property type="component" value="Unassembled WGS sequence"/>
</dbReference>
<dbReference type="InterPro" id="IPR036390">
    <property type="entry name" value="WH_DNA-bd_sf"/>
</dbReference>
<organism evidence="5 6">
    <name type="scientific">Streptomyces rectiviolaceus</name>
    <dbReference type="NCBI Taxonomy" id="332591"/>
    <lineage>
        <taxon>Bacteria</taxon>
        <taxon>Bacillati</taxon>
        <taxon>Actinomycetota</taxon>
        <taxon>Actinomycetes</taxon>
        <taxon>Kitasatosporales</taxon>
        <taxon>Streptomycetaceae</taxon>
        <taxon>Streptomyces</taxon>
    </lineage>
</organism>
<keyword evidence="6" id="KW-1185">Reference proteome</keyword>
<gene>
    <name evidence="5" type="ORF">GCM10010449_48260</name>
</gene>
<dbReference type="Pfam" id="PF01638">
    <property type="entry name" value="HxlR"/>
    <property type="match status" value="1"/>
</dbReference>
<evidence type="ECO:0000313" key="6">
    <source>
        <dbReference type="Proteomes" id="UP001501637"/>
    </source>
</evidence>
<keyword evidence="1" id="KW-0805">Transcription regulation</keyword>
<proteinExistence type="predicted"/>
<dbReference type="RefSeq" id="WP_344523769.1">
    <property type="nucleotide sequence ID" value="NZ_BAAAUG010000086.1"/>
</dbReference>
<comment type="caution">
    <text evidence="5">The sequence shown here is derived from an EMBL/GenBank/DDBJ whole genome shotgun (WGS) entry which is preliminary data.</text>
</comment>
<dbReference type="PANTHER" id="PTHR33204:SF18">
    <property type="entry name" value="TRANSCRIPTIONAL REGULATORY PROTEIN"/>
    <property type="match status" value="1"/>
</dbReference>
<dbReference type="PANTHER" id="PTHR33204">
    <property type="entry name" value="TRANSCRIPTIONAL REGULATOR, MARR FAMILY"/>
    <property type="match status" value="1"/>
</dbReference>
<evidence type="ECO:0000256" key="3">
    <source>
        <dbReference type="ARBA" id="ARBA00023163"/>
    </source>
</evidence>
<dbReference type="InterPro" id="IPR036527">
    <property type="entry name" value="SCP2_sterol-bd_dom_sf"/>
</dbReference>
<dbReference type="InterPro" id="IPR036388">
    <property type="entry name" value="WH-like_DNA-bd_sf"/>
</dbReference>
<dbReference type="SUPFAM" id="SSF46785">
    <property type="entry name" value="Winged helix' DNA-binding domain"/>
    <property type="match status" value="1"/>
</dbReference>
<evidence type="ECO:0000256" key="1">
    <source>
        <dbReference type="ARBA" id="ARBA00023015"/>
    </source>
</evidence>
<dbReference type="Gene3D" id="3.30.1050.10">
    <property type="entry name" value="SCP2 sterol-binding domain"/>
    <property type="match status" value="2"/>
</dbReference>